<keyword evidence="7" id="KW-1185">Reference proteome</keyword>
<feature type="region of interest" description="Disordered" evidence="1">
    <location>
        <begin position="601"/>
        <end position="627"/>
    </location>
</feature>
<dbReference type="RefSeq" id="WP_243013321.1">
    <property type="nucleotide sequence ID" value="NZ_JALGAR010000007.1"/>
</dbReference>
<feature type="domain" description="DUF2207" evidence="4">
    <location>
        <begin position="68"/>
        <end position="248"/>
    </location>
</feature>
<dbReference type="InterPro" id="IPR048389">
    <property type="entry name" value="YciQ-like_C"/>
</dbReference>
<evidence type="ECO:0000259" key="4">
    <source>
        <dbReference type="Pfam" id="PF09972"/>
    </source>
</evidence>
<proteinExistence type="predicted"/>
<evidence type="ECO:0000313" key="6">
    <source>
        <dbReference type="EMBL" id="MCI4659855.1"/>
    </source>
</evidence>
<feature type="signal peptide" evidence="3">
    <location>
        <begin position="1"/>
        <end position="29"/>
    </location>
</feature>
<dbReference type="AlphaFoldDB" id="A0AA41UHF6"/>
<organism evidence="6 7">
    <name type="scientific">Cryobacterium zhongshanensis</name>
    <dbReference type="NCBI Taxonomy" id="2928153"/>
    <lineage>
        <taxon>Bacteria</taxon>
        <taxon>Bacillati</taxon>
        <taxon>Actinomycetota</taxon>
        <taxon>Actinomycetes</taxon>
        <taxon>Micrococcales</taxon>
        <taxon>Microbacteriaceae</taxon>
        <taxon>Cryobacterium</taxon>
    </lineage>
</organism>
<evidence type="ECO:0000256" key="3">
    <source>
        <dbReference type="SAM" id="SignalP"/>
    </source>
</evidence>
<evidence type="ECO:0000313" key="7">
    <source>
        <dbReference type="Proteomes" id="UP001165341"/>
    </source>
</evidence>
<feature type="transmembrane region" description="Helical" evidence="2">
    <location>
        <begin position="449"/>
        <end position="468"/>
    </location>
</feature>
<dbReference type="InterPro" id="IPR018702">
    <property type="entry name" value="DUF2207"/>
</dbReference>
<evidence type="ECO:0000259" key="5">
    <source>
        <dbReference type="Pfam" id="PF20990"/>
    </source>
</evidence>
<keyword evidence="3" id="KW-0732">Signal</keyword>
<feature type="compositionally biased region" description="Gly residues" evidence="1">
    <location>
        <begin position="608"/>
        <end position="627"/>
    </location>
</feature>
<feature type="domain" description="Predicted membrane protein YciQ-like C-terminal" evidence="5">
    <location>
        <begin position="305"/>
        <end position="502"/>
    </location>
</feature>
<dbReference type="Pfam" id="PF09972">
    <property type="entry name" value="DUF2207"/>
    <property type="match status" value="1"/>
</dbReference>
<protein>
    <submittedName>
        <fullName evidence="6">DUF2207 domain-containing protein</fullName>
    </submittedName>
</protein>
<sequence length="627" mass="65190">MRRLARSLFVTILGAFALFTLSVPAAAVAAVDLAPPAVSVSGGVDDFSFDSMHSDFVLSRSADGHSALTTTETIVARFPDFDQNHGIRRSIPTHYDGHPTGIDLVSVTDENGAPRPSETGDSDDGDFFIVTSAADGYVHGVQTYVITYTQRDVTLVPSDAQDEEFYWEVNGTGWAQPFGSVSATLTVDPALTDRLTGQARCIQGSASSSTDCSEISTDTSAATTTGTRITASSGSLAAHQGLTLVVGFTPGTFVPRDNSFFANPFPAVGLAGAVLALVCAALAIVARATRWRNAPGRPTIIAEYLPPKGVNLLQAGEVTRTSTKAMTAQFLQFAVRGNVRVIEGSGPKHFLLELRDTRGVDKAELSVLGHLFPGLKPGTQRDLKKKSTSLTTALQGELRATRRAAIPAGFREKKGGSLRSALLGLSVVGGLVAVLGGVVGLALEIGGAWPFLVLLVGLLGAITTVSLASSIRPLTAAGAELRDYLEGVRLYIGVAETDRLRVLQSPQGALRSPYRPEPGSQEAGVDPGQPMQVLKLYERLLPFAVLFGQEKDWSAVLGEYYAQSRSQPDWYYGTGAFNAGFFAASLSGFASSTTAAWSGTASSSSSSGFGGGGSVGGGGGGGGGGGV</sequence>
<dbReference type="Pfam" id="PF20990">
    <property type="entry name" value="DUF2207_C"/>
    <property type="match status" value="1"/>
</dbReference>
<gene>
    <name evidence="6" type="ORF">MQH31_18765</name>
</gene>
<evidence type="ECO:0000256" key="2">
    <source>
        <dbReference type="SAM" id="Phobius"/>
    </source>
</evidence>
<feature type="chain" id="PRO_5041408944" evidence="3">
    <location>
        <begin position="30"/>
        <end position="627"/>
    </location>
</feature>
<keyword evidence="2" id="KW-1133">Transmembrane helix</keyword>
<keyword evidence="2" id="KW-0812">Transmembrane</keyword>
<evidence type="ECO:0000256" key="1">
    <source>
        <dbReference type="SAM" id="MobiDB-lite"/>
    </source>
</evidence>
<reference evidence="6" key="1">
    <citation type="submission" date="2022-03" db="EMBL/GenBank/DDBJ databases">
        <title>Cryobacterium sp. nov. strain ZS14-85, isolated from Antarctic soil.</title>
        <authorList>
            <person name="Li J."/>
            <person name="Niu G."/>
        </authorList>
    </citation>
    <scope>NUCLEOTIDE SEQUENCE</scope>
    <source>
        <strain evidence="6">ZS14-85</strain>
    </source>
</reference>
<accession>A0AA41UHF6</accession>
<comment type="caution">
    <text evidence="6">The sequence shown here is derived from an EMBL/GenBank/DDBJ whole genome shotgun (WGS) entry which is preliminary data.</text>
</comment>
<dbReference type="EMBL" id="JALGAR010000007">
    <property type="protein sequence ID" value="MCI4659855.1"/>
    <property type="molecule type" value="Genomic_DNA"/>
</dbReference>
<dbReference type="Proteomes" id="UP001165341">
    <property type="component" value="Unassembled WGS sequence"/>
</dbReference>
<feature type="transmembrane region" description="Helical" evidence="2">
    <location>
        <begin position="265"/>
        <end position="286"/>
    </location>
</feature>
<feature type="transmembrane region" description="Helical" evidence="2">
    <location>
        <begin position="421"/>
        <end position="443"/>
    </location>
</feature>
<name>A0AA41UHF6_9MICO</name>
<keyword evidence="2" id="KW-0472">Membrane</keyword>